<reference evidence="3 4" key="1">
    <citation type="submission" date="2013-01" db="EMBL/GenBank/DDBJ databases">
        <authorList>
            <person name="Harkins D.M."/>
            <person name="Durkin A.S."/>
            <person name="Brinkac L.M."/>
            <person name="Haft D.H."/>
            <person name="Selengut J.D."/>
            <person name="Sanka R."/>
            <person name="DePew J."/>
            <person name="Purushe J."/>
            <person name="Chanthongthip A."/>
            <person name="Lattana O."/>
            <person name="Phetsouvanh R."/>
            <person name="Newton P.N."/>
            <person name="Vinetz J.M."/>
            <person name="Sutton G.G."/>
            <person name="Nierman W.C."/>
            <person name="Fouts D.E."/>
        </authorList>
    </citation>
    <scope>NUCLEOTIDE SEQUENCE [LARGE SCALE GENOMIC DNA]</scope>
    <source>
        <strain evidence="3 4">UI 13098</strain>
    </source>
</reference>
<comment type="caution">
    <text evidence="3">The sequence shown here is derived from an EMBL/GenBank/DDBJ whole genome shotgun (WGS) entry which is preliminary data.</text>
</comment>
<evidence type="ECO:0000256" key="1">
    <source>
        <dbReference type="RuleBase" id="RU003513"/>
    </source>
</evidence>
<evidence type="ECO:0000313" key="4">
    <source>
        <dbReference type="Proteomes" id="UP000012118"/>
    </source>
</evidence>
<dbReference type="Gene3D" id="3.40.50.2000">
    <property type="entry name" value="Glycogen Phosphorylase B"/>
    <property type="match status" value="1"/>
</dbReference>
<gene>
    <name evidence="3" type="ORF">LEP1GSC108_2425</name>
</gene>
<name>M6Q4X8_9LEPT</name>
<dbReference type="InterPro" id="IPR003331">
    <property type="entry name" value="UDP_GlcNAc_Epimerase_2_dom"/>
</dbReference>
<dbReference type="SUPFAM" id="SSF53756">
    <property type="entry name" value="UDP-Glycosyltransferase/glycogen phosphorylase"/>
    <property type="match status" value="1"/>
</dbReference>
<dbReference type="EMBL" id="AHNU02000039">
    <property type="protein sequence ID" value="EMN90641.1"/>
    <property type="molecule type" value="Genomic_DNA"/>
</dbReference>
<dbReference type="Proteomes" id="UP000012118">
    <property type="component" value="Unassembled WGS sequence"/>
</dbReference>
<evidence type="ECO:0000313" key="3">
    <source>
        <dbReference type="EMBL" id="EMN90641.1"/>
    </source>
</evidence>
<dbReference type="AlphaFoldDB" id="M6Q4X8"/>
<feature type="domain" description="UDP-N-acetylglucosamine 2-epimerase" evidence="2">
    <location>
        <begin position="8"/>
        <end position="93"/>
    </location>
</feature>
<evidence type="ECO:0000259" key="2">
    <source>
        <dbReference type="Pfam" id="PF02350"/>
    </source>
</evidence>
<organism evidence="3 4">
    <name type="scientific">Leptospira weilii str. UI 13098</name>
    <dbReference type="NCBI Taxonomy" id="1088542"/>
    <lineage>
        <taxon>Bacteria</taxon>
        <taxon>Pseudomonadati</taxon>
        <taxon>Spirochaetota</taxon>
        <taxon>Spirochaetia</taxon>
        <taxon>Leptospirales</taxon>
        <taxon>Leptospiraceae</taxon>
        <taxon>Leptospira</taxon>
    </lineage>
</organism>
<proteinExistence type="inferred from homology"/>
<keyword evidence="4" id="KW-1185">Reference proteome</keyword>
<protein>
    <submittedName>
        <fullName evidence="3">UDP-N-acetylglucosamine 2-epimerase-like protein</fullName>
    </submittedName>
</protein>
<dbReference type="GO" id="GO:0016853">
    <property type="term" value="F:isomerase activity"/>
    <property type="evidence" value="ECO:0007669"/>
    <property type="project" value="UniProtKB-KW"/>
</dbReference>
<sequence>MLSPLIKRLNYSPMFDLQLLVGGTHLLDEFGLTINQIKKDGFQIDHIFDFICKENVADSVIKSLSKLQEQSGIYLIKNKPDLIIVLGDRFELLSFRHSLHGI</sequence>
<dbReference type="Pfam" id="PF02350">
    <property type="entry name" value="Epimerase_2"/>
    <property type="match status" value="1"/>
</dbReference>
<comment type="similarity">
    <text evidence="1">Belongs to the UDP-N-acetylglucosamine 2-epimerase family.</text>
</comment>
<keyword evidence="1" id="KW-0413">Isomerase</keyword>
<accession>M6Q4X8</accession>